<feature type="transmembrane region" description="Helical" evidence="1">
    <location>
        <begin position="42"/>
        <end position="61"/>
    </location>
</feature>
<feature type="transmembrane region" description="Helical" evidence="1">
    <location>
        <begin position="112"/>
        <end position="134"/>
    </location>
</feature>
<feature type="transmembrane region" description="Helical" evidence="1">
    <location>
        <begin position="81"/>
        <end position="100"/>
    </location>
</feature>
<evidence type="ECO:0000313" key="4">
    <source>
        <dbReference type="Proteomes" id="UP000194798"/>
    </source>
</evidence>
<organism evidence="3 4">
    <name type="scientific">Thioflexithrix psekupsensis</name>
    <dbReference type="NCBI Taxonomy" id="1570016"/>
    <lineage>
        <taxon>Bacteria</taxon>
        <taxon>Pseudomonadati</taxon>
        <taxon>Pseudomonadota</taxon>
        <taxon>Gammaproteobacteria</taxon>
        <taxon>Thiotrichales</taxon>
        <taxon>Thioflexithrix</taxon>
    </lineage>
</organism>
<dbReference type="Proteomes" id="UP000194798">
    <property type="component" value="Unassembled WGS sequence"/>
</dbReference>
<evidence type="ECO:0000259" key="2">
    <source>
        <dbReference type="Pfam" id="PF06580"/>
    </source>
</evidence>
<feature type="transmembrane region" description="Helical" evidence="1">
    <location>
        <begin position="154"/>
        <end position="175"/>
    </location>
</feature>
<proteinExistence type="predicted"/>
<accession>A0A251X957</accession>
<name>A0A251X957_9GAMM</name>
<feature type="transmembrane region" description="Helical" evidence="1">
    <location>
        <begin position="221"/>
        <end position="241"/>
    </location>
</feature>
<gene>
    <name evidence="3" type="ORF">TPSD3_09215</name>
</gene>
<dbReference type="InterPro" id="IPR010559">
    <property type="entry name" value="Sig_transdc_His_kin_internal"/>
</dbReference>
<dbReference type="Pfam" id="PF06580">
    <property type="entry name" value="His_kinase"/>
    <property type="match status" value="1"/>
</dbReference>
<dbReference type="SUPFAM" id="SSF55874">
    <property type="entry name" value="ATPase domain of HSP90 chaperone/DNA topoisomerase II/histidine kinase"/>
    <property type="match status" value="1"/>
</dbReference>
<keyword evidence="1" id="KW-1133">Transmembrane helix</keyword>
<dbReference type="InterPro" id="IPR036890">
    <property type="entry name" value="HATPase_C_sf"/>
</dbReference>
<dbReference type="GO" id="GO:0016020">
    <property type="term" value="C:membrane"/>
    <property type="evidence" value="ECO:0007669"/>
    <property type="project" value="InterPro"/>
</dbReference>
<dbReference type="InterPro" id="IPR050640">
    <property type="entry name" value="Bact_2-comp_sensor_kinase"/>
</dbReference>
<reference evidence="3 4" key="1">
    <citation type="submission" date="2016-12" db="EMBL/GenBank/DDBJ databases">
        <title>Thioflexothrix psekupsii D3 genome sequencing and assembly.</title>
        <authorList>
            <person name="Fomenkov A."/>
            <person name="Vincze T."/>
            <person name="Grabovich M."/>
            <person name="Anton B.P."/>
            <person name="Dubinina G."/>
            <person name="Orlova M."/>
            <person name="Belousova E."/>
            <person name="Roberts R.J."/>
        </authorList>
    </citation>
    <scope>NUCLEOTIDE SEQUENCE [LARGE SCALE GENOMIC DNA]</scope>
    <source>
        <strain evidence="3">D3</strain>
    </source>
</reference>
<evidence type="ECO:0000313" key="3">
    <source>
        <dbReference type="EMBL" id="OUD14470.1"/>
    </source>
</evidence>
<keyword evidence="1" id="KW-0812">Transmembrane</keyword>
<sequence length="449" mass="52012">MEIAFLKDLFLCIWSLNMIKKTISHQSNDRLFLPNFCNVRTVFVTVIFVQLLAFILVLSLLGRPHYGFNYLQYRFFGDLALTSLFMHWVALLSLGLLCLLRRWLILLDSNLLAALFSYALILTVTAVASELAWILREYIVDQVNFSLFPLYQLLFRNVLLVGLVLVAIFIPLAYFKWVRFHLLLMIFFVSLIATALFTELLHLFSVRNNEFWPYVLQHQLFLLRNLAISAIVSAIALRYFYMRNEWKLKTVAHATSRLQALQARIRPHFLFNSMNTIASLIRCDPERAEQAVEDLSDLFRASLSHGGHYVDLATEINWCQQYLRVEALRLEDRLRVDWQIDNVPKDALIPPLCLQPLLENAVYYGIQPATEGGIIHVTGLFDGRDIKLEVENSLPEQFNLDHKGNRIAQDNIHQRLQACFGYSAGLNITIEPDNYRVSLRFPYHTELPS</sequence>
<evidence type="ECO:0000256" key="1">
    <source>
        <dbReference type="SAM" id="Phobius"/>
    </source>
</evidence>
<feature type="domain" description="Signal transduction histidine kinase internal region" evidence="2">
    <location>
        <begin position="257"/>
        <end position="334"/>
    </location>
</feature>
<dbReference type="AlphaFoldDB" id="A0A251X957"/>
<dbReference type="PANTHER" id="PTHR34220:SF7">
    <property type="entry name" value="SENSOR HISTIDINE KINASE YPDA"/>
    <property type="match status" value="1"/>
</dbReference>
<dbReference type="EMBL" id="MSLT01000012">
    <property type="protein sequence ID" value="OUD14470.1"/>
    <property type="molecule type" value="Genomic_DNA"/>
</dbReference>
<keyword evidence="1" id="KW-0472">Membrane</keyword>
<dbReference type="GO" id="GO:0000155">
    <property type="term" value="F:phosphorelay sensor kinase activity"/>
    <property type="evidence" value="ECO:0007669"/>
    <property type="project" value="InterPro"/>
</dbReference>
<feature type="transmembrane region" description="Helical" evidence="1">
    <location>
        <begin position="182"/>
        <end position="201"/>
    </location>
</feature>
<comment type="caution">
    <text evidence="3">The sequence shown here is derived from an EMBL/GenBank/DDBJ whole genome shotgun (WGS) entry which is preliminary data.</text>
</comment>
<keyword evidence="4" id="KW-1185">Reference proteome</keyword>
<protein>
    <recommendedName>
        <fullName evidence="2">Signal transduction histidine kinase internal region domain-containing protein</fullName>
    </recommendedName>
</protein>
<dbReference type="PANTHER" id="PTHR34220">
    <property type="entry name" value="SENSOR HISTIDINE KINASE YPDA"/>
    <property type="match status" value="1"/>
</dbReference>